<evidence type="ECO:0000313" key="9">
    <source>
        <dbReference type="EMBL" id="GAX80882.1"/>
    </source>
</evidence>
<evidence type="ECO:0000259" key="8">
    <source>
        <dbReference type="PROSITE" id="PS50011"/>
    </source>
</evidence>
<evidence type="ECO:0000313" key="10">
    <source>
        <dbReference type="Proteomes" id="UP000232323"/>
    </source>
</evidence>
<feature type="binding site" evidence="6">
    <location>
        <position position="292"/>
    </location>
    <ligand>
        <name>ATP</name>
        <dbReference type="ChEBI" id="CHEBI:30616"/>
    </ligand>
</feature>
<dbReference type="SUPFAM" id="SSF56112">
    <property type="entry name" value="Protein kinase-like (PK-like)"/>
    <property type="match status" value="1"/>
</dbReference>
<gene>
    <name evidence="9" type="ORF">CEUSTIGMA_g8317.t1</name>
</gene>
<dbReference type="InterPro" id="IPR051681">
    <property type="entry name" value="Ser/Thr_Kinases-Pseudokinases"/>
</dbReference>
<evidence type="ECO:0000256" key="5">
    <source>
        <dbReference type="ARBA" id="ARBA00022840"/>
    </source>
</evidence>
<dbReference type="Gene3D" id="3.30.200.20">
    <property type="entry name" value="Phosphorylase Kinase, domain 1"/>
    <property type="match status" value="1"/>
</dbReference>
<dbReference type="PRINTS" id="PR00109">
    <property type="entry name" value="TYRKINASE"/>
</dbReference>
<evidence type="ECO:0000256" key="6">
    <source>
        <dbReference type="PROSITE-ProRule" id="PRU10141"/>
    </source>
</evidence>
<dbReference type="STRING" id="1157962.A0A250XDB9"/>
<keyword evidence="2" id="KW-0808">Transferase</keyword>
<feature type="domain" description="Protein kinase" evidence="8">
    <location>
        <begin position="265"/>
        <end position="537"/>
    </location>
</feature>
<dbReference type="SMART" id="SM00220">
    <property type="entry name" value="S_TKc"/>
    <property type="match status" value="1"/>
</dbReference>
<comment type="caution">
    <text evidence="9">The sequence shown here is derived from an EMBL/GenBank/DDBJ whole genome shotgun (WGS) entry which is preliminary data.</text>
</comment>
<dbReference type="GO" id="GO:0005524">
    <property type="term" value="F:ATP binding"/>
    <property type="evidence" value="ECO:0007669"/>
    <property type="project" value="UniProtKB-UniRule"/>
</dbReference>
<keyword evidence="4" id="KW-0418">Kinase</keyword>
<evidence type="ECO:0000256" key="1">
    <source>
        <dbReference type="ARBA" id="ARBA00022527"/>
    </source>
</evidence>
<dbReference type="PANTHER" id="PTHR44329:SF298">
    <property type="entry name" value="MIXED LINEAGE KINASE DOMAIN-LIKE PROTEIN"/>
    <property type="match status" value="1"/>
</dbReference>
<dbReference type="InterPro" id="IPR001245">
    <property type="entry name" value="Ser-Thr/Tyr_kinase_cat_dom"/>
</dbReference>
<dbReference type="InterPro" id="IPR000719">
    <property type="entry name" value="Prot_kinase_dom"/>
</dbReference>
<dbReference type="Gene3D" id="1.10.510.10">
    <property type="entry name" value="Transferase(Phosphotransferase) domain 1"/>
    <property type="match status" value="1"/>
</dbReference>
<evidence type="ECO:0000256" key="7">
    <source>
        <dbReference type="SAM" id="MobiDB-lite"/>
    </source>
</evidence>
<evidence type="ECO:0000256" key="2">
    <source>
        <dbReference type="ARBA" id="ARBA00022679"/>
    </source>
</evidence>
<dbReference type="Pfam" id="PF07714">
    <property type="entry name" value="PK_Tyr_Ser-Thr"/>
    <property type="match status" value="1"/>
</dbReference>
<dbReference type="OrthoDB" id="547759at2759"/>
<keyword evidence="10" id="KW-1185">Reference proteome</keyword>
<dbReference type="CDD" id="cd13999">
    <property type="entry name" value="STKc_MAP3K-like"/>
    <property type="match status" value="1"/>
</dbReference>
<dbReference type="PANTHER" id="PTHR44329">
    <property type="entry name" value="SERINE/THREONINE-PROTEIN KINASE TNNI3K-RELATED"/>
    <property type="match status" value="1"/>
</dbReference>
<dbReference type="AlphaFoldDB" id="A0A250XDB9"/>
<dbReference type="InterPro" id="IPR008271">
    <property type="entry name" value="Ser/Thr_kinase_AS"/>
</dbReference>
<keyword evidence="5 6" id="KW-0067">ATP-binding</keyword>
<dbReference type="GO" id="GO:0004674">
    <property type="term" value="F:protein serine/threonine kinase activity"/>
    <property type="evidence" value="ECO:0007669"/>
    <property type="project" value="UniProtKB-KW"/>
</dbReference>
<dbReference type="InterPro" id="IPR011009">
    <property type="entry name" value="Kinase-like_dom_sf"/>
</dbReference>
<dbReference type="PROSITE" id="PS00108">
    <property type="entry name" value="PROTEIN_KINASE_ST"/>
    <property type="match status" value="1"/>
</dbReference>
<feature type="compositionally biased region" description="Low complexity" evidence="7">
    <location>
        <begin position="563"/>
        <end position="575"/>
    </location>
</feature>
<proteinExistence type="predicted"/>
<keyword evidence="1" id="KW-0723">Serine/threonine-protein kinase</keyword>
<keyword evidence="3 6" id="KW-0547">Nucleotide-binding</keyword>
<feature type="region of interest" description="Disordered" evidence="7">
    <location>
        <begin position="10"/>
        <end position="32"/>
    </location>
</feature>
<dbReference type="PROSITE" id="PS00107">
    <property type="entry name" value="PROTEIN_KINASE_ATP"/>
    <property type="match status" value="1"/>
</dbReference>
<dbReference type="Proteomes" id="UP000232323">
    <property type="component" value="Unassembled WGS sequence"/>
</dbReference>
<evidence type="ECO:0000256" key="3">
    <source>
        <dbReference type="ARBA" id="ARBA00022741"/>
    </source>
</evidence>
<dbReference type="InterPro" id="IPR017441">
    <property type="entry name" value="Protein_kinase_ATP_BS"/>
</dbReference>
<dbReference type="PROSITE" id="PS50011">
    <property type="entry name" value="PROTEIN_KINASE_DOM"/>
    <property type="match status" value="1"/>
</dbReference>
<dbReference type="EMBL" id="BEGY01000058">
    <property type="protein sequence ID" value="GAX80882.1"/>
    <property type="molecule type" value="Genomic_DNA"/>
</dbReference>
<evidence type="ECO:0000256" key="4">
    <source>
        <dbReference type="ARBA" id="ARBA00022777"/>
    </source>
</evidence>
<accession>A0A250XDB9</accession>
<protein>
    <recommendedName>
        <fullName evidence="8">Protein kinase domain-containing protein</fullName>
    </recommendedName>
</protein>
<name>A0A250XDB9_9CHLO</name>
<sequence>MFSLFFRCRPKASDGPSTSSTCDLDVETPGPSDNSKTFIAKLLDTKLGQSFTLRRNQAVYEGGFRPADENEMEKGGPTLVKSDLKYSDDSWDTTAHVALLPQNSKQKYSKTAAQLTKVTTDRPLIAATRPSEGGCGPPLLPQHDRPLPLMPAPCLACKPPRPSPQQSEQRPAAYPLWIPQKRRTTSANHAFIPSLPPLATVPTIPMPVDPPNHLPLPPPCPLRPSPPSASGMRVESFTSGTGGRLMRPGVGIGAGMMREAKYCDLKLIHQIGEGGFGKVYYGHWCGSPVAIKVATLRSSQGGGGVDLQLKELRLQEFQREVTNMSTIPPHPNVLKLLGACVESPNIALITEFCSRGSLYHLLHNSSAASTQHLQAHHLISMWLGVARGMQHLHACRVVHRDLKSPNLLIDDMGAIKIADFGLSRCQQGHADPVKRAMTGALGTFQWMAPEVLTRQRYSEKADVYSFAMVMYECLTRKIPYDGMTALQAGMAVATLGLRPELPSHCEPSHSGLIRDCWAAVPDQRPGFSQIVVRLERMQQQHQEETVKAGSQSHQCRQSLVDDGPPSSSTGSGSSSNHASLAVGICPAPADEVHSSHTRTITHS</sequence>
<reference evidence="9 10" key="1">
    <citation type="submission" date="2017-08" db="EMBL/GenBank/DDBJ databases">
        <title>Acidophilic green algal genome provides insights into adaptation to an acidic environment.</title>
        <authorList>
            <person name="Hirooka S."/>
            <person name="Hirose Y."/>
            <person name="Kanesaki Y."/>
            <person name="Higuchi S."/>
            <person name="Fujiwara T."/>
            <person name="Onuma R."/>
            <person name="Era A."/>
            <person name="Ohbayashi R."/>
            <person name="Uzuka A."/>
            <person name="Nozaki H."/>
            <person name="Yoshikawa H."/>
            <person name="Miyagishima S.Y."/>
        </authorList>
    </citation>
    <scope>NUCLEOTIDE SEQUENCE [LARGE SCALE GENOMIC DNA]</scope>
    <source>
        <strain evidence="9 10">NIES-2499</strain>
    </source>
</reference>
<feature type="compositionally biased region" description="Polar residues" evidence="7">
    <location>
        <begin position="548"/>
        <end position="557"/>
    </location>
</feature>
<organism evidence="9 10">
    <name type="scientific">Chlamydomonas eustigma</name>
    <dbReference type="NCBI Taxonomy" id="1157962"/>
    <lineage>
        <taxon>Eukaryota</taxon>
        <taxon>Viridiplantae</taxon>
        <taxon>Chlorophyta</taxon>
        <taxon>core chlorophytes</taxon>
        <taxon>Chlorophyceae</taxon>
        <taxon>CS clade</taxon>
        <taxon>Chlamydomonadales</taxon>
        <taxon>Chlamydomonadaceae</taxon>
        <taxon>Chlamydomonas</taxon>
    </lineage>
</organism>
<feature type="region of interest" description="Disordered" evidence="7">
    <location>
        <begin position="543"/>
        <end position="580"/>
    </location>
</feature>